<dbReference type="SMART" id="SM00526">
    <property type="entry name" value="H15"/>
    <property type="match status" value="1"/>
</dbReference>
<dbReference type="Pfam" id="PF00538">
    <property type="entry name" value="Linker_histone"/>
    <property type="match status" value="1"/>
</dbReference>
<dbReference type="AlphaFoldDB" id="A0A6N2LQX6"/>
<dbReference type="GO" id="GO:0030527">
    <property type="term" value="F:structural constituent of chromatin"/>
    <property type="evidence" value="ECO:0007669"/>
    <property type="project" value="InterPro"/>
</dbReference>
<dbReference type="GO" id="GO:0006334">
    <property type="term" value="P:nucleosome assembly"/>
    <property type="evidence" value="ECO:0007669"/>
    <property type="project" value="InterPro"/>
</dbReference>
<feature type="compositionally biased region" description="Basic and acidic residues" evidence="7">
    <location>
        <begin position="77"/>
        <end position="86"/>
    </location>
</feature>
<dbReference type="InterPro" id="IPR005818">
    <property type="entry name" value="Histone_H1/H5_H15"/>
</dbReference>
<evidence type="ECO:0000256" key="6">
    <source>
        <dbReference type="RuleBase" id="RU003894"/>
    </source>
</evidence>
<proteinExistence type="inferred from homology"/>
<dbReference type="InterPro" id="IPR036388">
    <property type="entry name" value="WH-like_DNA-bd_sf"/>
</dbReference>
<dbReference type="GO" id="GO:0030261">
    <property type="term" value="P:chromosome condensation"/>
    <property type="evidence" value="ECO:0007669"/>
    <property type="project" value="TreeGrafter"/>
</dbReference>
<feature type="compositionally biased region" description="Basic residues" evidence="7">
    <location>
        <begin position="87"/>
        <end position="103"/>
    </location>
</feature>
<dbReference type="GO" id="GO:0003690">
    <property type="term" value="F:double-stranded DNA binding"/>
    <property type="evidence" value="ECO:0007669"/>
    <property type="project" value="TreeGrafter"/>
</dbReference>
<feature type="compositionally biased region" description="Low complexity" evidence="7">
    <location>
        <begin position="195"/>
        <end position="205"/>
    </location>
</feature>
<dbReference type="GO" id="GO:0000786">
    <property type="term" value="C:nucleosome"/>
    <property type="evidence" value="ECO:0007669"/>
    <property type="project" value="InterPro"/>
</dbReference>
<evidence type="ECO:0000259" key="8">
    <source>
        <dbReference type="PROSITE" id="PS51504"/>
    </source>
</evidence>
<evidence type="ECO:0000256" key="5">
    <source>
        <dbReference type="ARBA" id="ARBA00023242"/>
    </source>
</evidence>
<dbReference type="PANTHER" id="PTHR11467:SF36">
    <property type="entry name" value="HISTONE 24-RELATED"/>
    <property type="match status" value="1"/>
</dbReference>
<dbReference type="EMBL" id="CAADRP010001335">
    <property type="protein sequence ID" value="VFU37961.1"/>
    <property type="molecule type" value="Genomic_DNA"/>
</dbReference>
<dbReference type="GO" id="GO:0031492">
    <property type="term" value="F:nucleosomal DNA binding"/>
    <property type="evidence" value="ECO:0007669"/>
    <property type="project" value="TreeGrafter"/>
</dbReference>
<evidence type="ECO:0000313" key="9">
    <source>
        <dbReference type="EMBL" id="VFU37961.1"/>
    </source>
</evidence>
<dbReference type="GO" id="GO:0005634">
    <property type="term" value="C:nucleus"/>
    <property type="evidence" value="ECO:0007669"/>
    <property type="project" value="UniProtKB-SubCell"/>
</dbReference>
<dbReference type="PROSITE" id="PS51504">
    <property type="entry name" value="H15"/>
    <property type="match status" value="1"/>
</dbReference>
<dbReference type="Gene3D" id="1.10.10.10">
    <property type="entry name" value="Winged helix-like DNA-binding domain superfamily/Winged helix DNA-binding domain"/>
    <property type="match status" value="1"/>
</dbReference>
<organism evidence="9">
    <name type="scientific">Salix viminalis</name>
    <name type="common">Common osier</name>
    <name type="synonym">Basket willow</name>
    <dbReference type="NCBI Taxonomy" id="40686"/>
    <lineage>
        <taxon>Eukaryota</taxon>
        <taxon>Viridiplantae</taxon>
        <taxon>Streptophyta</taxon>
        <taxon>Embryophyta</taxon>
        <taxon>Tracheophyta</taxon>
        <taxon>Spermatophyta</taxon>
        <taxon>Magnoliopsida</taxon>
        <taxon>eudicotyledons</taxon>
        <taxon>Gunneridae</taxon>
        <taxon>Pentapetalae</taxon>
        <taxon>rosids</taxon>
        <taxon>fabids</taxon>
        <taxon>Malpighiales</taxon>
        <taxon>Salicaceae</taxon>
        <taxon>Saliceae</taxon>
        <taxon>Salix</taxon>
    </lineage>
</organism>
<reference evidence="9" key="1">
    <citation type="submission" date="2019-03" db="EMBL/GenBank/DDBJ databases">
        <authorList>
            <person name="Mank J."/>
            <person name="Almeida P."/>
        </authorList>
    </citation>
    <scope>NUCLEOTIDE SEQUENCE</scope>
    <source>
        <strain evidence="9">78183</strain>
    </source>
</reference>
<evidence type="ECO:0000256" key="7">
    <source>
        <dbReference type="SAM" id="MobiDB-lite"/>
    </source>
</evidence>
<feature type="region of interest" description="Disordered" evidence="7">
    <location>
        <begin position="179"/>
        <end position="235"/>
    </location>
</feature>
<dbReference type="CDD" id="cd00073">
    <property type="entry name" value="H15"/>
    <property type="match status" value="1"/>
</dbReference>
<evidence type="ECO:0000256" key="3">
    <source>
        <dbReference type="ARBA" id="ARBA00022454"/>
    </source>
</evidence>
<feature type="region of interest" description="Disordered" evidence="7">
    <location>
        <begin position="64"/>
        <end position="110"/>
    </location>
</feature>
<keyword evidence="5 6" id="KW-0539">Nucleus</keyword>
<evidence type="ECO:0000256" key="2">
    <source>
        <dbReference type="ARBA" id="ARBA00004286"/>
    </source>
</evidence>
<feature type="domain" description="H15" evidence="8">
    <location>
        <begin position="108"/>
        <end position="178"/>
    </location>
</feature>
<comment type="subcellular location">
    <subcellularLocation>
        <location evidence="2">Chromosome</location>
    </subcellularLocation>
    <subcellularLocation>
        <location evidence="1 6">Nucleus</location>
    </subcellularLocation>
</comment>
<evidence type="ECO:0000256" key="1">
    <source>
        <dbReference type="ARBA" id="ARBA00004123"/>
    </source>
</evidence>
<comment type="similarity">
    <text evidence="6">Belongs to the histone H1/H5 family.</text>
</comment>
<protein>
    <recommendedName>
        <fullName evidence="8">H15 domain-containing protein</fullName>
    </recommendedName>
</protein>
<name>A0A6N2LQX6_SALVM</name>
<feature type="compositionally biased region" description="Basic residues" evidence="7">
    <location>
        <begin position="206"/>
        <end position="235"/>
    </location>
</feature>
<accession>A0A6N2LQX6</accession>
<dbReference type="PRINTS" id="PR00624">
    <property type="entry name" value="HISTONEH5"/>
</dbReference>
<gene>
    <name evidence="9" type="ORF">SVIM_LOCUS204233</name>
</gene>
<keyword evidence="4 6" id="KW-0238">DNA-binding</keyword>
<evidence type="ECO:0000256" key="4">
    <source>
        <dbReference type="ARBA" id="ARBA00023125"/>
    </source>
</evidence>
<dbReference type="GO" id="GO:0045910">
    <property type="term" value="P:negative regulation of DNA recombination"/>
    <property type="evidence" value="ECO:0007669"/>
    <property type="project" value="TreeGrafter"/>
</dbReference>
<dbReference type="InterPro" id="IPR036390">
    <property type="entry name" value="WH_DNA-bd_sf"/>
</dbReference>
<dbReference type="InterPro" id="IPR005819">
    <property type="entry name" value="H1/H5"/>
</dbReference>
<keyword evidence="3 6" id="KW-0158">Chromosome</keyword>
<dbReference type="SUPFAM" id="SSF46785">
    <property type="entry name" value="Winged helix' DNA-binding domain"/>
    <property type="match status" value="1"/>
</dbReference>
<dbReference type="PANTHER" id="PTHR11467">
    <property type="entry name" value="HISTONE H1"/>
    <property type="match status" value="1"/>
</dbReference>
<sequence>MGPASVLAKILEILILEILLENHHVTTPALFNSLSYQQYLPLFNRFSVCFLLCLIAMTATEEAETEAPVGEQPAATEEPKVEENPVKGKRPRTPREKKPRQPKPKPATHPPYFQMIKEAILALNDESGSSPYAIAKYMEENHKAALPANFKKILGLQLKNSAAAGKLIKIRASYKLSEAKKTKEVKPTTRKTRSVNKAEAAAKKVVGTKKAKKSASAKPKQPKSIKSPATKRAKK</sequence>